<proteinExistence type="predicted"/>
<gene>
    <name evidence="2" type="ORF">A1s21148_02370</name>
</gene>
<name>A0AAC9YRT3_9ACTN</name>
<keyword evidence="3" id="KW-1185">Reference proteome</keyword>
<feature type="signal peptide" evidence="1">
    <location>
        <begin position="1"/>
        <end position="28"/>
    </location>
</feature>
<dbReference type="KEGG" id="plan:A1s21148_02370"/>
<evidence type="ECO:0000313" key="2">
    <source>
        <dbReference type="EMBL" id="ASY10393.1"/>
    </source>
</evidence>
<evidence type="ECO:0000256" key="1">
    <source>
        <dbReference type="SAM" id="SignalP"/>
    </source>
</evidence>
<organism evidence="2 3">
    <name type="scientific">Candidatus Planktophila lacus</name>
    <dbReference type="NCBI Taxonomy" id="1884913"/>
    <lineage>
        <taxon>Bacteria</taxon>
        <taxon>Bacillati</taxon>
        <taxon>Actinomycetota</taxon>
        <taxon>Actinomycetes</taxon>
        <taxon>Candidatus Nanopelagicales</taxon>
        <taxon>Candidatus Nanopelagicaceae</taxon>
        <taxon>Candidatus Planktophila</taxon>
    </lineage>
</organism>
<dbReference type="EMBL" id="CP016769">
    <property type="protein sequence ID" value="ASY10393.1"/>
    <property type="molecule type" value="Genomic_DNA"/>
</dbReference>
<evidence type="ECO:0000313" key="3">
    <source>
        <dbReference type="Proteomes" id="UP000217144"/>
    </source>
</evidence>
<dbReference type="AlphaFoldDB" id="A0AAC9YRT3"/>
<reference evidence="2 3" key="1">
    <citation type="submission" date="2016-07" db="EMBL/GenBank/DDBJ databases">
        <title>High microdiversification within the ubiquitous acI lineage of Actinobacteria.</title>
        <authorList>
            <person name="Neuenschwander S.M."/>
            <person name="Salcher M."/>
            <person name="Ghai R."/>
            <person name="Pernthaler J."/>
        </authorList>
    </citation>
    <scope>NUCLEOTIDE SEQUENCE [LARGE SCALE GENOMIC DNA]</scope>
    <source>
        <strain evidence="2">MMS-21-148</strain>
    </source>
</reference>
<sequence length="547" mass="58809">MKSVRKYGAALVAALLLGSLVQANTANAGMKFAPDIPLLGLLIEDGLEFGRSPNVVFGKGNLDSQETWLRCDDLEDKICTDAAGIIGYVNLTVCTDASSVACIADVWAVDSAGKKIPGKLVKSVPLDYGKFTFKENVAINLPDGTGQGALWQIPGVINSAGKDTYFVSSQFMLAQPEKKVGEPISARKIFLSELKTGISPVEEIPGQYRLIQPRDNGTARASWVNWGDTGNWYLPDGSRCVGTDVNVCEAVREFPAGYRFGVSLRMGTKLSGWYHGRLALPDVTIKNWKTGQEISVEAEPVRVPTLNFSVPNAEIPQKVRDIVFTDRYFGKSGDGIREARINDGSSSAVMVDLAAAFAPAYKDKATSTNTTWAFKAMNYGQNSSDVQKCSDNTGNVAGLVTTNALTYLPGPPTFDKESQSLTYKVASPHYEANGSLASGSYDLSMRSDIARCLYGFSSAPIKAEISITSDEGEKKVATTIVNEKNGWLYLSAKGFTFSAPTINVKLSQEKVVAPVASKKITISCVKGKTTKKVTAVSPKCPAGYKKK</sequence>
<protein>
    <submittedName>
        <fullName evidence="2">Uncharacterized protein</fullName>
    </submittedName>
</protein>
<dbReference type="RefSeq" id="WP_095670880.1">
    <property type="nucleotide sequence ID" value="NZ_CP016769.1"/>
</dbReference>
<dbReference type="Proteomes" id="UP000217144">
    <property type="component" value="Chromosome"/>
</dbReference>
<accession>A0AAC9YRT3</accession>
<keyword evidence="1" id="KW-0732">Signal</keyword>
<feature type="chain" id="PRO_5041925627" evidence="1">
    <location>
        <begin position="29"/>
        <end position="547"/>
    </location>
</feature>